<dbReference type="Gene3D" id="3.40.50.2300">
    <property type="match status" value="2"/>
</dbReference>
<evidence type="ECO:0000256" key="4">
    <source>
        <dbReference type="ARBA" id="ARBA00022729"/>
    </source>
</evidence>
<dbReference type="PANTHER" id="PTHR34296:SF2">
    <property type="entry name" value="ABC TRANSPORTER GUANOSINE-BINDING PROTEIN NUPN"/>
    <property type="match status" value="1"/>
</dbReference>
<evidence type="ECO:0000313" key="8">
    <source>
        <dbReference type="EMBL" id="TBH79627.1"/>
    </source>
</evidence>
<dbReference type="SUPFAM" id="SSF53822">
    <property type="entry name" value="Periplasmic binding protein-like I"/>
    <property type="match status" value="1"/>
</dbReference>
<accession>A0A6H3F8D8</accession>
<dbReference type="InterPro" id="IPR050957">
    <property type="entry name" value="BMP_lipoprotein"/>
</dbReference>
<evidence type="ECO:0000256" key="2">
    <source>
        <dbReference type="ARBA" id="ARBA00008610"/>
    </source>
</evidence>
<feature type="domain" description="ABC transporter substrate-binding protein PnrA-like" evidence="7">
    <location>
        <begin position="34"/>
        <end position="310"/>
    </location>
</feature>
<comment type="similarity">
    <text evidence="2">Belongs to the BMP lipoprotein family.</text>
</comment>
<dbReference type="Pfam" id="PF02608">
    <property type="entry name" value="Bmp"/>
    <property type="match status" value="1"/>
</dbReference>
<comment type="subcellular location">
    <subcellularLocation>
        <location evidence="1">Cell membrane</location>
        <topology evidence="1">Lipid-anchor</topology>
    </subcellularLocation>
</comment>
<name>A0A6H3F8D8_9BACT</name>
<dbReference type="PANTHER" id="PTHR34296">
    <property type="entry name" value="TRANSCRIPTIONAL ACTIVATOR PROTEIN MED"/>
    <property type="match status" value="1"/>
</dbReference>
<evidence type="ECO:0000256" key="3">
    <source>
        <dbReference type="ARBA" id="ARBA00022475"/>
    </source>
</evidence>
<organism evidence="8 9">
    <name type="scientific">Desulfovibrio legallii</name>
    <dbReference type="NCBI Taxonomy" id="571438"/>
    <lineage>
        <taxon>Bacteria</taxon>
        <taxon>Pseudomonadati</taxon>
        <taxon>Thermodesulfobacteriota</taxon>
        <taxon>Desulfovibrionia</taxon>
        <taxon>Desulfovibrionales</taxon>
        <taxon>Desulfovibrionaceae</taxon>
        <taxon>Desulfovibrio</taxon>
    </lineage>
</organism>
<dbReference type="InterPro" id="IPR003760">
    <property type="entry name" value="PnrA-like"/>
</dbReference>
<keyword evidence="6" id="KW-0449">Lipoprotein</keyword>
<keyword evidence="3" id="KW-1003">Cell membrane</keyword>
<evidence type="ECO:0000313" key="9">
    <source>
        <dbReference type="Proteomes" id="UP000292919"/>
    </source>
</evidence>
<evidence type="ECO:0000256" key="5">
    <source>
        <dbReference type="ARBA" id="ARBA00023136"/>
    </source>
</evidence>
<dbReference type="AlphaFoldDB" id="A0A6H3F8D8"/>
<protein>
    <submittedName>
        <fullName evidence="8">BMP family ABC transporter substrate-binding protein</fullName>
    </submittedName>
</protein>
<comment type="caution">
    <text evidence="8">The sequence shown here is derived from an EMBL/GenBank/DDBJ whole genome shotgun (WGS) entry which is preliminary data.</text>
</comment>
<reference evidence="8 9" key="1">
    <citation type="submission" date="2018-12" db="EMBL/GenBank/DDBJ databases">
        <title>First genome draft of Desulfovibrio legallis sp. nov.</title>
        <authorList>
            <person name="Ben Dhia O."/>
            <person name="Najjari A."/>
            <person name="Ferjani R."/>
            <person name="Fhoula I."/>
            <person name="Fardeau M.-L."/>
            <person name="Boudabbous A."/>
            <person name="Ouzari H.I."/>
        </authorList>
    </citation>
    <scope>NUCLEOTIDE SEQUENCE [LARGE SCALE GENOMIC DNA]</scope>
    <source>
        <strain evidence="8 9">H1T</strain>
    </source>
</reference>
<evidence type="ECO:0000259" key="7">
    <source>
        <dbReference type="Pfam" id="PF02608"/>
    </source>
</evidence>
<sequence length="352" mass="36746">MPSFFLLFCRLMAFLPALFFLLFPLPAAANEPLRVALVLEHAGGDGGWTDSLLAGLRRAAETLPVQATPLIPQPGADAAALEALFRQAAQENDLVLVASDRLHEILRNNAANFRRTMFGCIDAGIRAPNIMSITFADEQAAFLAGAAAAMLTTAKALPGINADKTLGWVSGEDVPALRSLFNGFKEGARLVDPEVRVIQAVSGSFADAAAGGKAAQSLLDQGADVLVLAAGLGNGPALAAVKARNAYMVGMDADQRARFPGHVLTSVLKHGDAAVYDLIAAAASGKFQGKKILVRDLANGGVDITDPAVFSAAAGTGAPPDLQRRVQELRGEVLRGGVRLPSMRARTLCDCL</sequence>
<keyword evidence="9" id="KW-1185">Reference proteome</keyword>
<dbReference type="GO" id="GO:0005886">
    <property type="term" value="C:plasma membrane"/>
    <property type="evidence" value="ECO:0007669"/>
    <property type="project" value="UniProtKB-SubCell"/>
</dbReference>
<gene>
    <name evidence="8" type="ORF">EB812_06860</name>
</gene>
<dbReference type="Proteomes" id="UP000292919">
    <property type="component" value="Unassembled WGS sequence"/>
</dbReference>
<dbReference type="InterPro" id="IPR028082">
    <property type="entry name" value="Peripla_BP_I"/>
</dbReference>
<evidence type="ECO:0000256" key="6">
    <source>
        <dbReference type="ARBA" id="ARBA00023288"/>
    </source>
</evidence>
<dbReference type="EMBL" id="SIXC01000007">
    <property type="protein sequence ID" value="TBH79627.1"/>
    <property type="molecule type" value="Genomic_DNA"/>
</dbReference>
<keyword evidence="4" id="KW-0732">Signal</keyword>
<evidence type="ECO:0000256" key="1">
    <source>
        <dbReference type="ARBA" id="ARBA00004193"/>
    </source>
</evidence>
<proteinExistence type="inferred from homology"/>
<keyword evidence="5" id="KW-0472">Membrane</keyword>